<dbReference type="OrthoDB" id="5419928at2759"/>
<protein>
    <recommendedName>
        <fullName evidence="4">Ankyrin 2,3/unc44</fullName>
    </recommendedName>
</protein>
<comment type="caution">
    <text evidence="2">The sequence shown here is derived from an EMBL/GenBank/DDBJ whole genome shotgun (WGS) entry which is preliminary data.</text>
</comment>
<keyword evidence="3" id="KW-1185">Reference proteome</keyword>
<dbReference type="EMBL" id="JAGPNK010000008">
    <property type="protein sequence ID" value="KAH7317095.1"/>
    <property type="molecule type" value="Genomic_DNA"/>
</dbReference>
<organism evidence="2 3">
    <name type="scientific">Stachybotrys elegans</name>
    <dbReference type="NCBI Taxonomy" id="80388"/>
    <lineage>
        <taxon>Eukaryota</taxon>
        <taxon>Fungi</taxon>
        <taxon>Dikarya</taxon>
        <taxon>Ascomycota</taxon>
        <taxon>Pezizomycotina</taxon>
        <taxon>Sordariomycetes</taxon>
        <taxon>Hypocreomycetidae</taxon>
        <taxon>Hypocreales</taxon>
        <taxon>Stachybotryaceae</taxon>
        <taxon>Stachybotrys</taxon>
    </lineage>
</organism>
<gene>
    <name evidence="2" type="ORF">B0I35DRAFT_355028</name>
</gene>
<accession>A0A8K0SP48</accession>
<evidence type="ECO:0000313" key="2">
    <source>
        <dbReference type="EMBL" id="KAH7317095.1"/>
    </source>
</evidence>
<dbReference type="Proteomes" id="UP000813444">
    <property type="component" value="Unassembled WGS sequence"/>
</dbReference>
<dbReference type="AlphaFoldDB" id="A0A8K0SP48"/>
<proteinExistence type="predicted"/>
<reference evidence="2" key="1">
    <citation type="journal article" date="2021" name="Nat. Commun.">
        <title>Genetic determinants of endophytism in the Arabidopsis root mycobiome.</title>
        <authorList>
            <person name="Mesny F."/>
            <person name="Miyauchi S."/>
            <person name="Thiergart T."/>
            <person name="Pickel B."/>
            <person name="Atanasova L."/>
            <person name="Karlsson M."/>
            <person name="Huettel B."/>
            <person name="Barry K.W."/>
            <person name="Haridas S."/>
            <person name="Chen C."/>
            <person name="Bauer D."/>
            <person name="Andreopoulos W."/>
            <person name="Pangilinan J."/>
            <person name="LaButti K."/>
            <person name="Riley R."/>
            <person name="Lipzen A."/>
            <person name="Clum A."/>
            <person name="Drula E."/>
            <person name="Henrissat B."/>
            <person name="Kohler A."/>
            <person name="Grigoriev I.V."/>
            <person name="Martin F.M."/>
            <person name="Hacquard S."/>
        </authorList>
    </citation>
    <scope>NUCLEOTIDE SEQUENCE</scope>
    <source>
        <strain evidence="2">MPI-CAGE-CH-0235</strain>
    </source>
</reference>
<sequence>MSDDELARVIADNRRPDGSYHIDIAGLEDVSQDQRAALAKRLQTQKQALDEDPQTASCPLDLDLVNARLLEVSQCIKSHCSVDEQEALRRTRSPTIPIDLEEEARRDERHAYHQLINDGGRPLYSIDLLEDVLSRPADFDDLLKPWHLVGSNERRKAFSSQLERWESFREWQHDNRGIEEDEERYFPEYIDQRRTFFERQGAGKWFAGLDSASLRDLWEGELERRSWRRSWCKEPDGTTFTSYCQSVKRRLSRHGVKRSLSLRKSPRHQDRLMTWLEYLNFEYWWFDRFNEPYEKLKPDNDQAWQKLLGLDLLKSHETEDYCHSVLSAFQHDREEEEAVKQVEDLMEEAREVWDLTHKHPEHYDTDERIDMKVCATERLQTAQKRLHHIRRRNKEVANYVQATRDYHDAKKNVVRHRLLVEWVLGQILVIEAEMKKDDARISKSRQMKRRLPEVCDPGGDSTSRVLKRRKSGNSEAEGFGGALKGDDLEGQRRSLRLLRQQVTSRPPYQHSSIDRLTAKSGEVFIGQSKALKSVVRKNSALPTF</sequence>
<name>A0A8K0SP48_9HYPO</name>
<feature type="region of interest" description="Disordered" evidence="1">
    <location>
        <begin position="451"/>
        <end position="483"/>
    </location>
</feature>
<evidence type="ECO:0000313" key="3">
    <source>
        <dbReference type="Proteomes" id="UP000813444"/>
    </source>
</evidence>
<evidence type="ECO:0008006" key="4">
    <source>
        <dbReference type="Google" id="ProtNLM"/>
    </source>
</evidence>
<evidence type="ECO:0000256" key="1">
    <source>
        <dbReference type="SAM" id="MobiDB-lite"/>
    </source>
</evidence>